<keyword evidence="2" id="KW-0812">Transmembrane</keyword>
<reference evidence="4 5" key="1">
    <citation type="submission" date="2017-09" db="EMBL/GenBank/DDBJ databases">
        <title>Complete Genome Sequences of Two Strains of the Meat Spoilage Bacterium Brochothrix thermosphacta Isolated from Ground Chicken.</title>
        <authorList>
            <person name="Paoli G.C."/>
            <person name="Wijey C."/>
            <person name="Chen C.-Y."/>
            <person name="Nguyen L."/>
            <person name="Yan X."/>
            <person name="Irwin P.L."/>
        </authorList>
    </citation>
    <scope>NUCLEOTIDE SEQUENCE [LARGE SCALE GENOMIC DNA]</scope>
    <source>
        <strain evidence="4 5">BI</strain>
    </source>
</reference>
<dbReference type="Gene3D" id="3.40.50.300">
    <property type="entry name" value="P-loop containing nucleotide triphosphate hydrolases"/>
    <property type="match status" value="2"/>
</dbReference>
<dbReference type="Proteomes" id="UP000243591">
    <property type="component" value="Chromosome"/>
</dbReference>
<dbReference type="Pfam" id="PF13514">
    <property type="entry name" value="AAA_27"/>
    <property type="match status" value="1"/>
</dbReference>
<dbReference type="InterPro" id="IPR027417">
    <property type="entry name" value="P-loop_NTPase"/>
</dbReference>
<feature type="coiled-coil region" evidence="1">
    <location>
        <begin position="620"/>
        <end position="728"/>
    </location>
</feature>
<accession>A0A1D2LVH4</accession>
<dbReference type="PANTHER" id="PTHR41259:SF1">
    <property type="entry name" value="DOUBLE-STRAND BREAK REPAIR RAD50 ATPASE, PUTATIVE-RELATED"/>
    <property type="match status" value="1"/>
</dbReference>
<feature type="transmembrane region" description="Helical" evidence="2">
    <location>
        <begin position="425"/>
        <end position="458"/>
    </location>
</feature>
<organism evidence="4 5">
    <name type="scientific">Brochothrix thermosphacta</name>
    <name type="common">Microbacterium thermosphactum</name>
    <dbReference type="NCBI Taxonomy" id="2756"/>
    <lineage>
        <taxon>Bacteria</taxon>
        <taxon>Bacillati</taxon>
        <taxon>Bacillota</taxon>
        <taxon>Bacilli</taxon>
        <taxon>Bacillales</taxon>
        <taxon>Listeriaceae</taxon>
        <taxon>Brochothrix</taxon>
    </lineage>
</organism>
<proteinExistence type="predicted"/>
<evidence type="ECO:0000259" key="3">
    <source>
        <dbReference type="Pfam" id="PF13514"/>
    </source>
</evidence>
<dbReference type="EMBL" id="CP023483">
    <property type="protein sequence ID" value="ATF25510.1"/>
    <property type="molecule type" value="Genomic_DNA"/>
</dbReference>
<feature type="domain" description="YhaN AAA" evidence="3">
    <location>
        <begin position="1"/>
        <end position="206"/>
    </location>
</feature>
<evidence type="ECO:0000313" key="4">
    <source>
        <dbReference type="EMBL" id="ATF25510.1"/>
    </source>
</evidence>
<keyword evidence="2" id="KW-1133">Transmembrane helix</keyword>
<dbReference type="STRING" id="2756.BFR44_00550"/>
<gene>
    <name evidence="4" type="ORF">CNY62_03330</name>
</gene>
<name>A0A1D2LVH4_BROTH</name>
<keyword evidence="2" id="KW-0472">Membrane</keyword>
<dbReference type="RefSeq" id="WP_069125845.1">
    <property type="nucleotide sequence ID" value="NZ_CP023483.1"/>
</dbReference>
<sequence length="909" mass="106755">MIIKQLHVYGYGKWRQIDFPEFQKTQIIYGPNEAGKSTLMAFIEAILFGFPTNKSNERRLEPKGYDGFGGRITVETDDLEIVIIERKKGKATGDVVLYFADGTRGDEESLVRLLKGMTKQMYRAIYSFDIHGLQNVQNLKETDFNRYLLAAGTVGSDVLIRVDNQLQRKRDELFKPNGRIPILNKKLNQLKELESKYKTAQLNNTAFTQLKEKQLRSETQLLEWQNKEKNLLIEQELFTDYLSKWSIYEELIKGKETLKNLQVSSFPQNGFNRFKALKDELSNNENEAYQVEMKLNQILRKMVDTNPFEKLDWDQLGKYLSDWSLYQERERQLQMLRGSANNTALIPAHILEQVKHEEFKQAQEVIRKIERLDWEREQRLSEESVLAIKIERQKEQCDETEKRIQQAEQSPDFIQTTAKTTHLAIILSLAALAVLLLGWLVMPIFYIGGILLGLLAILSYKKVNKKQQAPQRTNSSIVAEWEKLWQQQCAELDELQFEKTKIQKRHSEITEDMVVSESWLNKVAEKLELPLNNHTLFLSKFEQLVEQVTMEKSNIAEQEQVKQLIIKQNDWLTGIQALTAEINDEQLDWLNLDESINSLLAEQRRYHLQTEEVVTIRKEKEDLSNHKERLFATIERIEQQLSSLLQEADVEDDKSFYSKAEMKQQAMAIEERLQVLQMQISEKERHTLSQFNDKVMLLAQLEQIKQQRKELSERRSDLQKEQLEINHQIQLLTQGEVYADTAHAYFLMKSEVEELSEEWMRYKTAQQLVNEMVERLQAERLPRVLQQASEYLSYLTEGRYVKIDFYDEELLVHRKDKFQFTGEELSQGTKEQLYLSIRFAFIEVLGAAVKLPIIIDDSFVNFDKNRTDLIMSLLDKIKLKQQIIYFTCHAYMKEYLPPENCLDLTQFKS</sequence>
<keyword evidence="5" id="KW-1185">Reference proteome</keyword>
<keyword evidence="1" id="KW-0175">Coiled coil</keyword>
<feature type="coiled-coil region" evidence="1">
    <location>
        <begin position="183"/>
        <end position="210"/>
    </location>
</feature>
<dbReference type="AlphaFoldDB" id="A0A1D2LVH4"/>
<protein>
    <recommendedName>
        <fullName evidence="3">YhaN AAA domain-containing protein</fullName>
    </recommendedName>
</protein>
<evidence type="ECO:0000256" key="2">
    <source>
        <dbReference type="SAM" id="Phobius"/>
    </source>
</evidence>
<dbReference type="OrthoDB" id="9764467at2"/>
<evidence type="ECO:0000256" key="1">
    <source>
        <dbReference type="SAM" id="Coils"/>
    </source>
</evidence>
<dbReference type="SUPFAM" id="SSF52540">
    <property type="entry name" value="P-loop containing nucleoside triphosphate hydrolases"/>
    <property type="match status" value="1"/>
</dbReference>
<dbReference type="KEGG" id="bths:CNY62_03330"/>
<dbReference type="PANTHER" id="PTHR41259">
    <property type="entry name" value="DOUBLE-STRAND BREAK REPAIR RAD50 ATPASE, PUTATIVE-RELATED"/>
    <property type="match status" value="1"/>
</dbReference>
<evidence type="ECO:0000313" key="5">
    <source>
        <dbReference type="Proteomes" id="UP000243591"/>
    </source>
</evidence>
<dbReference type="InterPro" id="IPR038734">
    <property type="entry name" value="YhaN_AAA"/>
</dbReference>